<protein>
    <recommendedName>
        <fullName evidence="4">Secreted protein</fullName>
    </recommendedName>
</protein>
<name>A0ABX8J4A4_9BACT</name>
<feature type="chain" id="PRO_5045580890" description="Secreted protein" evidence="1">
    <location>
        <begin position="27"/>
        <end position="121"/>
    </location>
</feature>
<keyword evidence="3" id="KW-1185">Reference proteome</keyword>
<reference evidence="2 3" key="1">
    <citation type="submission" date="2021-06" db="EMBL/GenBank/DDBJ databases">
        <title>Gemonas diversity in paddy soil.</title>
        <authorList>
            <person name="Liu G."/>
        </authorList>
    </citation>
    <scope>NUCLEOTIDE SEQUENCE [LARGE SCALE GENOMIC DNA]</scope>
    <source>
        <strain evidence="2 3">RG10</strain>
    </source>
</reference>
<dbReference type="Proteomes" id="UP000683557">
    <property type="component" value="Chromosome"/>
</dbReference>
<evidence type="ECO:0000256" key="1">
    <source>
        <dbReference type="SAM" id="SignalP"/>
    </source>
</evidence>
<proteinExistence type="predicted"/>
<keyword evidence="1" id="KW-0732">Signal</keyword>
<dbReference type="RefSeq" id="WP_216798610.1">
    <property type="nucleotide sequence ID" value="NZ_CP076723.1"/>
</dbReference>
<sequence length="121" mass="13296">MRKLFPVKFFSFLLLAVIFCTFVGGACDNAHAFERCGTVADCVQVDSHADRGCDTPDCPLQGDAGHDDCDFCCDCACHVSLSVGHFSLAYNPVFASLQSFDRFTFIPEVFLSKFVPPQLRA</sequence>
<organism evidence="2 3">
    <name type="scientific">Geomonas oryzisoli</name>
    <dbReference type="NCBI Taxonomy" id="2847992"/>
    <lineage>
        <taxon>Bacteria</taxon>
        <taxon>Pseudomonadati</taxon>
        <taxon>Thermodesulfobacteriota</taxon>
        <taxon>Desulfuromonadia</taxon>
        <taxon>Geobacterales</taxon>
        <taxon>Geobacteraceae</taxon>
        <taxon>Geomonas</taxon>
    </lineage>
</organism>
<gene>
    <name evidence="2" type="ORF">KP004_11090</name>
</gene>
<evidence type="ECO:0008006" key="4">
    <source>
        <dbReference type="Google" id="ProtNLM"/>
    </source>
</evidence>
<evidence type="ECO:0000313" key="2">
    <source>
        <dbReference type="EMBL" id="QWV91777.1"/>
    </source>
</evidence>
<feature type="signal peptide" evidence="1">
    <location>
        <begin position="1"/>
        <end position="26"/>
    </location>
</feature>
<dbReference type="EMBL" id="CP076723">
    <property type="protein sequence ID" value="QWV91777.1"/>
    <property type="molecule type" value="Genomic_DNA"/>
</dbReference>
<evidence type="ECO:0000313" key="3">
    <source>
        <dbReference type="Proteomes" id="UP000683557"/>
    </source>
</evidence>
<dbReference type="PROSITE" id="PS51257">
    <property type="entry name" value="PROKAR_LIPOPROTEIN"/>
    <property type="match status" value="1"/>
</dbReference>
<accession>A0ABX8J4A4</accession>